<dbReference type="Pfam" id="PF05729">
    <property type="entry name" value="NACHT"/>
    <property type="match status" value="1"/>
</dbReference>
<dbReference type="InterPro" id="IPR051261">
    <property type="entry name" value="NLR"/>
</dbReference>
<evidence type="ECO:0000313" key="5">
    <source>
        <dbReference type="EMBL" id="KAL0147175.1"/>
    </source>
</evidence>
<evidence type="ECO:0000313" key="6">
    <source>
        <dbReference type="Proteomes" id="UP001529510"/>
    </source>
</evidence>
<evidence type="ECO:0000256" key="3">
    <source>
        <dbReference type="SAM" id="Phobius"/>
    </source>
</evidence>
<keyword evidence="6" id="KW-1185">Reference proteome</keyword>
<evidence type="ECO:0000259" key="4">
    <source>
        <dbReference type="Pfam" id="PF05729"/>
    </source>
</evidence>
<keyword evidence="3" id="KW-0812">Transmembrane</keyword>
<organism evidence="5 6">
    <name type="scientific">Cirrhinus mrigala</name>
    <name type="common">Mrigala</name>
    <dbReference type="NCBI Taxonomy" id="683832"/>
    <lineage>
        <taxon>Eukaryota</taxon>
        <taxon>Metazoa</taxon>
        <taxon>Chordata</taxon>
        <taxon>Craniata</taxon>
        <taxon>Vertebrata</taxon>
        <taxon>Euteleostomi</taxon>
        <taxon>Actinopterygii</taxon>
        <taxon>Neopterygii</taxon>
        <taxon>Teleostei</taxon>
        <taxon>Ostariophysi</taxon>
        <taxon>Cypriniformes</taxon>
        <taxon>Cyprinidae</taxon>
        <taxon>Labeoninae</taxon>
        <taxon>Labeonini</taxon>
        <taxon>Cirrhinus</taxon>
    </lineage>
</organism>
<reference evidence="5 6" key="1">
    <citation type="submission" date="2024-05" db="EMBL/GenBank/DDBJ databases">
        <title>Genome sequencing and assembly of Indian major carp, Cirrhinus mrigala (Hamilton, 1822).</title>
        <authorList>
            <person name="Mohindra V."/>
            <person name="Chowdhury L.M."/>
            <person name="Lal K."/>
            <person name="Jena J.K."/>
        </authorList>
    </citation>
    <scope>NUCLEOTIDE SEQUENCE [LARGE SCALE GENOMIC DNA]</scope>
    <source>
        <strain evidence="5">CM1030</strain>
        <tissue evidence="5">Blood</tissue>
    </source>
</reference>
<dbReference type="Gene3D" id="3.40.50.300">
    <property type="entry name" value="P-loop containing nucleotide triphosphate hydrolases"/>
    <property type="match status" value="1"/>
</dbReference>
<protein>
    <recommendedName>
        <fullName evidence="4">NACHT domain-containing protein</fullName>
    </recommendedName>
</protein>
<keyword evidence="3" id="KW-0472">Membrane</keyword>
<keyword evidence="3" id="KW-1133">Transmembrane helix</keyword>
<proteinExistence type="predicted"/>
<dbReference type="EMBL" id="JAMKFB020000828">
    <property type="protein sequence ID" value="KAL0147175.1"/>
    <property type="molecule type" value="Genomic_DNA"/>
</dbReference>
<gene>
    <name evidence="5" type="ORF">M9458_057519</name>
</gene>
<feature type="domain" description="NACHT" evidence="4">
    <location>
        <begin position="2"/>
        <end position="87"/>
    </location>
</feature>
<comment type="caution">
    <text evidence="5">The sequence shown here is derived from an EMBL/GenBank/DDBJ whole genome shotgun (WGS) entry which is preliminary data.</text>
</comment>
<dbReference type="InterPro" id="IPR007111">
    <property type="entry name" value="NACHT_NTPase"/>
</dbReference>
<feature type="non-terminal residue" evidence="5">
    <location>
        <position position="140"/>
    </location>
</feature>
<evidence type="ECO:0000256" key="2">
    <source>
        <dbReference type="ARBA" id="ARBA00022737"/>
    </source>
</evidence>
<dbReference type="Proteomes" id="UP001529510">
    <property type="component" value="Unassembled WGS sequence"/>
</dbReference>
<evidence type="ECO:0000256" key="1">
    <source>
        <dbReference type="ARBA" id="ARBA00022614"/>
    </source>
</evidence>
<name>A0ABD0MC81_CIRMR</name>
<keyword evidence="2" id="KW-0677">Repeat</keyword>
<dbReference type="InterPro" id="IPR027417">
    <property type="entry name" value="P-loop_NTPase"/>
</dbReference>
<dbReference type="AlphaFoldDB" id="A0ABD0MC81"/>
<sequence length="140" mass="16132">MFIFDGLDECHFPLRYDDSDGVTDVHKKTTVSKIVTNLIKRHLVSSALIWITSRPAAAGLIPRDYIDQVTEVRGFNKEQKEQYFIKNSSPEVTGNIIRYIRKSRSLYIMCHIPIFFWITLTVLQPLLARESNNIATTVTE</sequence>
<feature type="transmembrane region" description="Helical" evidence="3">
    <location>
        <begin position="106"/>
        <end position="127"/>
    </location>
</feature>
<keyword evidence="1" id="KW-0433">Leucine-rich repeat</keyword>
<dbReference type="PANTHER" id="PTHR24106">
    <property type="entry name" value="NACHT, LRR AND CARD DOMAINS-CONTAINING"/>
    <property type="match status" value="1"/>
</dbReference>
<accession>A0ABD0MC81</accession>